<organism evidence="1 2">
    <name type="scientific">Vaccinium darrowii</name>
    <dbReference type="NCBI Taxonomy" id="229202"/>
    <lineage>
        <taxon>Eukaryota</taxon>
        <taxon>Viridiplantae</taxon>
        <taxon>Streptophyta</taxon>
        <taxon>Embryophyta</taxon>
        <taxon>Tracheophyta</taxon>
        <taxon>Spermatophyta</taxon>
        <taxon>Magnoliopsida</taxon>
        <taxon>eudicotyledons</taxon>
        <taxon>Gunneridae</taxon>
        <taxon>Pentapetalae</taxon>
        <taxon>asterids</taxon>
        <taxon>Ericales</taxon>
        <taxon>Ericaceae</taxon>
        <taxon>Vaccinioideae</taxon>
        <taxon>Vaccinieae</taxon>
        <taxon>Vaccinium</taxon>
    </lineage>
</organism>
<evidence type="ECO:0000313" key="1">
    <source>
        <dbReference type="EMBL" id="KAH7842125.1"/>
    </source>
</evidence>
<name>A0ACB7XMI1_9ERIC</name>
<keyword evidence="2" id="KW-1185">Reference proteome</keyword>
<accession>A0ACB7XMI1</accession>
<dbReference type="EMBL" id="CM037151">
    <property type="protein sequence ID" value="KAH7842125.1"/>
    <property type="molecule type" value="Genomic_DNA"/>
</dbReference>
<proteinExistence type="predicted"/>
<dbReference type="Proteomes" id="UP000828048">
    <property type="component" value="Chromosome 1"/>
</dbReference>
<gene>
    <name evidence="1" type="ORF">Vadar_001751</name>
</gene>
<protein>
    <submittedName>
        <fullName evidence="1">Uncharacterized protein</fullName>
    </submittedName>
</protein>
<evidence type="ECO:0000313" key="2">
    <source>
        <dbReference type="Proteomes" id="UP000828048"/>
    </source>
</evidence>
<reference evidence="1 2" key="1">
    <citation type="journal article" date="2021" name="Hortic Res">
        <title>High-quality reference genome and annotation aids understanding of berry development for evergreen blueberry (Vaccinium darrowii).</title>
        <authorList>
            <person name="Yu J."/>
            <person name="Hulse-Kemp A.M."/>
            <person name="Babiker E."/>
            <person name="Staton M."/>
        </authorList>
    </citation>
    <scope>NUCLEOTIDE SEQUENCE [LARGE SCALE GENOMIC DNA]</scope>
    <source>
        <strain evidence="2">cv. NJ 8807/NJ 8810</strain>
        <tissue evidence="1">Young leaf</tissue>
    </source>
</reference>
<comment type="caution">
    <text evidence="1">The sequence shown here is derived from an EMBL/GenBank/DDBJ whole genome shotgun (WGS) entry which is preliminary data.</text>
</comment>
<sequence>MCKCRSHGTFPLFGLQSSHLNICYYHQDPHQRLLRPGSRLRFCSDRCALLLIGAWHLPRRPGIGRALKRHPFSGLVDSADERFARQYRCGPPPEFPLASPRSGIVHHLSGPDRHAHTRTLLRRSRSVGDATHGGDPTNQLPCALRVYSPVDSHTCQTLWSVFQDGPNGEPTGWCRERVDAEARQGHTLPATIKARRRLHRLKDCLGFGLRPNLHRLARNLPPDWGCIPKQPDSPTAPRGATGCEHDGALTLSGAPFQGTWARSVAEDASPDYNSNNEIARFSSWAVPGSLAVTRGILVRCASARKGKKWKARQLGHDPHIIPQEYKRVRGFSAWQVFDNDPSAGSPTETLLRLLLPLNDKVQWTSRNVADSEPPTSPRSEHFTGPFNR</sequence>